<feature type="compositionally biased region" description="Basic residues" evidence="1">
    <location>
        <begin position="261"/>
        <end position="286"/>
    </location>
</feature>
<dbReference type="PANTHER" id="PTHR28096:SF1">
    <property type="entry name" value="PROTEIN FAF1"/>
    <property type="match status" value="1"/>
</dbReference>
<name>A0AAD1YRB1_9LAMI</name>
<dbReference type="GO" id="GO:0005730">
    <property type="term" value="C:nucleolus"/>
    <property type="evidence" value="ECO:0007669"/>
    <property type="project" value="TreeGrafter"/>
</dbReference>
<sequence length="286" mass="32048">MYSSTCSTIYCLYSYLDSTIKTANPNSTPVVSGTCSRKTALPLCTDNTSEHHWHSCVGALQGTTVLLNNREEQCCRVRPMRCVVAMNSPFVNSVTGNKNPTIKEQHMTGMPKRSQEAKRGSSSSQMDPNAPKMDIKSIMKDIEFLGSSHMTWKQRKELENRKVVSLGGKPQKTQKLPLSVARVQMKKQKEREQKMLQENAILGRFGVYHHTSGTKKVTERRRQEDTVLKSTEGHFRNGVLDVKSLLKPSAPRATNESSRHVIGKGKKKKGGKKSHGKRKNGGKKRH</sequence>
<reference evidence="2" key="1">
    <citation type="submission" date="2023-05" db="EMBL/GenBank/DDBJ databases">
        <authorList>
            <person name="Huff M."/>
        </authorList>
    </citation>
    <scope>NUCLEOTIDE SEQUENCE</scope>
</reference>
<feature type="region of interest" description="Disordered" evidence="1">
    <location>
        <begin position="239"/>
        <end position="286"/>
    </location>
</feature>
<keyword evidence="3" id="KW-1185">Reference proteome</keyword>
<evidence type="ECO:0000256" key="1">
    <source>
        <dbReference type="SAM" id="MobiDB-lite"/>
    </source>
</evidence>
<organism evidence="2 3">
    <name type="scientific">Fraxinus pennsylvanica</name>
    <dbReference type="NCBI Taxonomy" id="56036"/>
    <lineage>
        <taxon>Eukaryota</taxon>
        <taxon>Viridiplantae</taxon>
        <taxon>Streptophyta</taxon>
        <taxon>Embryophyta</taxon>
        <taxon>Tracheophyta</taxon>
        <taxon>Spermatophyta</taxon>
        <taxon>Magnoliopsida</taxon>
        <taxon>eudicotyledons</taxon>
        <taxon>Gunneridae</taxon>
        <taxon>Pentapetalae</taxon>
        <taxon>asterids</taxon>
        <taxon>lamiids</taxon>
        <taxon>Lamiales</taxon>
        <taxon>Oleaceae</taxon>
        <taxon>Oleeae</taxon>
        <taxon>Fraxinus</taxon>
    </lineage>
</organism>
<evidence type="ECO:0000313" key="3">
    <source>
        <dbReference type="Proteomes" id="UP000834106"/>
    </source>
</evidence>
<gene>
    <name evidence="2" type="ORF">FPE_LOCUS2986</name>
</gene>
<dbReference type="PANTHER" id="PTHR28096">
    <property type="entry name" value="PROTEIN FAF1"/>
    <property type="match status" value="1"/>
</dbReference>
<feature type="region of interest" description="Disordered" evidence="1">
    <location>
        <begin position="95"/>
        <end position="132"/>
    </location>
</feature>
<dbReference type="InterPro" id="IPR053030">
    <property type="entry name" value="Ribosomal_biogenesis_FAF1-like"/>
</dbReference>
<dbReference type="Pfam" id="PF15375">
    <property type="entry name" value="FSAF1"/>
    <property type="match status" value="1"/>
</dbReference>
<dbReference type="AlphaFoldDB" id="A0AAD1YRB1"/>
<dbReference type="EMBL" id="OU503037">
    <property type="protein sequence ID" value="CAI9755555.1"/>
    <property type="molecule type" value="Genomic_DNA"/>
</dbReference>
<dbReference type="Proteomes" id="UP000834106">
    <property type="component" value="Chromosome 2"/>
</dbReference>
<proteinExistence type="predicted"/>
<dbReference type="InterPro" id="IPR027973">
    <property type="entry name" value="FSAF1-like"/>
</dbReference>
<accession>A0AAD1YRB1</accession>
<evidence type="ECO:0000313" key="2">
    <source>
        <dbReference type="EMBL" id="CAI9755555.1"/>
    </source>
</evidence>
<protein>
    <submittedName>
        <fullName evidence="2">Uncharacterized protein</fullName>
    </submittedName>
</protein>
<dbReference type="GO" id="GO:0000462">
    <property type="term" value="P:maturation of SSU-rRNA from tricistronic rRNA transcript (SSU-rRNA, 5.8S rRNA, LSU-rRNA)"/>
    <property type="evidence" value="ECO:0007669"/>
    <property type="project" value="TreeGrafter"/>
</dbReference>